<comment type="domain">
    <text evidence="15">IleRS has two distinct active sites: one for aminoacylation and one for editing. The misactivated valine is translocated from the active site to the editing site, which sterically excludes the correctly activated isoleucine. The single editing site contains two valyl binding pockets, one specific for each substrate (Val-AMP or Val-tRNA(Ile)).</text>
</comment>
<feature type="domain" description="Aminoacyl-tRNA synthetase class Ia" evidence="17">
    <location>
        <begin position="29"/>
        <end position="672"/>
    </location>
</feature>
<dbReference type="NCBIfam" id="TIGR00392">
    <property type="entry name" value="ileS"/>
    <property type="match status" value="1"/>
</dbReference>
<dbReference type="PANTHER" id="PTHR42780">
    <property type="entry name" value="SOLEUCYL-TRNA SYNTHETASE"/>
    <property type="match status" value="1"/>
</dbReference>
<feature type="short sequence motif" description="'KMSKS' region" evidence="15">
    <location>
        <begin position="638"/>
        <end position="642"/>
    </location>
</feature>
<evidence type="ECO:0000256" key="3">
    <source>
        <dbReference type="ARBA" id="ARBA00007078"/>
    </source>
</evidence>
<dbReference type="InterPro" id="IPR013155">
    <property type="entry name" value="M/V/L/I-tRNA-synth_anticd-bd"/>
</dbReference>
<keyword evidence="5 15" id="KW-0963">Cytoplasm</keyword>
<proteinExistence type="inferred from homology"/>
<feature type="short sequence motif" description="'HIGH' region" evidence="15">
    <location>
        <begin position="63"/>
        <end position="73"/>
    </location>
</feature>
<dbReference type="CDD" id="cd00818">
    <property type="entry name" value="IleRS_core"/>
    <property type="match status" value="1"/>
</dbReference>
<evidence type="ECO:0000256" key="8">
    <source>
        <dbReference type="ARBA" id="ARBA00022741"/>
    </source>
</evidence>
<comment type="similarity">
    <text evidence="3 15">Belongs to the class-I aminoacyl-tRNA synthetase family. IleS type 2 subfamily.</text>
</comment>
<dbReference type="InterPro" id="IPR002301">
    <property type="entry name" value="Ile-tRNA-ligase"/>
</dbReference>
<feature type="binding site" evidence="15">
    <location>
        <position position="641"/>
    </location>
    <ligand>
        <name>ATP</name>
        <dbReference type="ChEBI" id="CHEBI:30616"/>
    </ligand>
</feature>
<dbReference type="GO" id="GO:0006428">
    <property type="term" value="P:isoleucyl-tRNA aminoacylation"/>
    <property type="evidence" value="ECO:0007669"/>
    <property type="project" value="UniProtKB-UniRule"/>
</dbReference>
<dbReference type="GO" id="GO:0008270">
    <property type="term" value="F:zinc ion binding"/>
    <property type="evidence" value="ECO:0007669"/>
    <property type="project" value="UniProtKB-UniRule"/>
</dbReference>
<keyword evidence="7 15" id="KW-0479">Metal-binding</keyword>
<dbReference type="CDD" id="cd07961">
    <property type="entry name" value="Anticodon_Ia_Ile_ABEc"/>
    <property type="match status" value="1"/>
</dbReference>
<dbReference type="EC" id="6.1.1.5" evidence="15"/>
<keyword evidence="10 15" id="KW-0067">ATP-binding</keyword>
<keyword evidence="9 15" id="KW-0862">Zinc</keyword>
<comment type="cofactor">
    <cofactor evidence="1 15">
        <name>Zn(2+)</name>
        <dbReference type="ChEBI" id="CHEBI:29105"/>
    </cofactor>
</comment>
<evidence type="ECO:0000256" key="13">
    <source>
        <dbReference type="ARBA" id="ARBA00025217"/>
    </source>
</evidence>
<evidence type="ECO:0000256" key="16">
    <source>
        <dbReference type="SAM" id="MobiDB-lite"/>
    </source>
</evidence>
<evidence type="ECO:0000256" key="6">
    <source>
        <dbReference type="ARBA" id="ARBA00022598"/>
    </source>
</evidence>
<evidence type="ECO:0000256" key="15">
    <source>
        <dbReference type="HAMAP-Rule" id="MF_02003"/>
    </source>
</evidence>
<evidence type="ECO:0000256" key="4">
    <source>
        <dbReference type="ARBA" id="ARBA00011245"/>
    </source>
</evidence>
<dbReference type="AlphaFoldDB" id="A0A561ECS6"/>
<dbReference type="SUPFAM" id="SSF52374">
    <property type="entry name" value="Nucleotidylyl transferase"/>
    <property type="match status" value="1"/>
</dbReference>
<dbReference type="InterPro" id="IPR001412">
    <property type="entry name" value="aa-tRNA-synth_I_CS"/>
</dbReference>
<dbReference type="Gene3D" id="3.40.50.620">
    <property type="entry name" value="HUPs"/>
    <property type="match status" value="2"/>
</dbReference>
<name>A0A561ECS6_9MICO</name>
<protein>
    <recommendedName>
        <fullName evidence="15">Isoleucine--tRNA ligase</fullName>
        <ecNumber evidence="15">6.1.1.5</ecNumber>
    </recommendedName>
    <alternativeName>
        <fullName evidence="15">Isoleucyl-tRNA synthetase</fullName>
        <shortName evidence="15">IleRS</shortName>
    </alternativeName>
</protein>
<keyword evidence="8 15" id="KW-0547">Nucleotide-binding</keyword>
<evidence type="ECO:0000259" key="18">
    <source>
        <dbReference type="Pfam" id="PF08264"/>
    </source>
</evidence>
<dbReference type="Pfam" id="PF08264">
    <property type="entry name" value="Anticodon_1"/>
    <property type="match status" value="1"/>
</dbReference>
<feature type="domain" description="Methionyl/Valyl/Leucyl/Isoleucyl-tRNA synthetase anticodon-binding" evidence="18">
    <location>
        <begin position="723"/>
        <end position="864"/>
    </location>
</feature>
<comment type="subunit">
    <text evidence="4 15">Monomer.</text>
</comment>
<dbReference type="InterPro" id="IPR009080">
    <property type="entry name" value="tRNAsynth_Ia_anticodon-bd"/>
</dbReference>
<dbReference type="GO" id="GO:0004822">
    <property type="term" value="F:isoleucine-tRNA ligase activity"/>
    <property type="evidence" value="ECO:0007669"/>
    <property type="project" value="UniProtKB-UniRule"/>
</dbReference>
<evidence type="ECO:0000256" key="10">
    <source>
        <dbReference type="ARBA" id="ARBA00022840"/>
    </source>
</evidence>
<dbReference type="GO" id="GO:0002161">
    <property type="term" value="F:aminoacyl-tRNA deacylase activity"/>
    <property type="evidence" value="ECO:0007669"/>
    <property type="project" value="InterPro"/>
</dbReference>
<dbReference type="FunFam" id="3.40.50.620:FF:000063">
    <property type="entry name" value="Isoleucine--tRNA ligase"/>
    <property type="match status" value="1"/>
</dbReference>
<evidence type="ECO:0000256" key="11">
    <source>
        <dbReference type="ARBA" id="ARBA00022917"/>
    </source>
</evidence>
<evidence type="ECO:0000256" key="1">
    <source>
        <dbReference type="ARBA" id="ARBA00001947"/>
    </source>
</evidence>
<dbReference type="PANTHER" id="PTHR42780:SF1">
    <property type="entry name" value="ISOLEUCINE--TRNA LIGASE, CYTOPLASMIC"/>
    <property type="match status" value="1"/>
</dbReference>
<evidence type="ECO:0000259" key="17">
    <source>
        <dbReference type="Pfam" id="PF00133"/>
    </source>
</evidence>
<evidence type="ECO:0000256" key="14">
    <source>
        <dbReference type="ARBA" id="ARBA00048359"/>
    </source>
</evidence>
<dbReference type="Gene3D" id="1.10.730.10">
    <property type="entry name" value="Isoleucyl-tRNA Synthetase, Domain 1"/>
    <property type="match status" value="1"/>
</dbReference>
<dbReference type="SUPFAM" id="SSF47323">
    <property type="entry name" value="Anticodon-binding domain of a subclass of class I aminoacyl-tRNA synthetases"/>
    <property type="match status" value="1"/>
</dbReference>
<dbReference type="PROSITE" id="PS00178">
    <property type="entry name" value="AA_TRNA_LIGASE_I"/>
    <property type="match status" value="1"/>
</dbReference>
<dbReference type="Proteomes" id="UP000318297">
    <property type="component" value="Unassembled WGS sequence"/>
</dbReference>
<evidence type="ECO:0000256" key="2">
    <source>
        <dbReference type="ARBA" id="ARBA00004496"/>
    </source>
</evidence>
<dbReference type="GO" id="GO:0005737">
    <property type="term" value="C:cytoplasm"/>
    <property type="evidence" value="ECO:0007669"/>
    <property type="project" value="UniProtKB-SubCell"/>
</dbReference>
<dbReference type="SUPFAM" id="SSF50677">
    <property type="entry name" value="ValRS/IleRS/LeuRS editing domain"/>
    <property type="match status" value="1"/>
</dbReference>
<dbReference type="InterPro" id="IPR002300">
    <property type="entry name" value="aa-tRNA-synth_Ia"/>
</dbReference>
<dbReference type="Pfam" id="PF00133">
    <property type="entry name" value="tRNA-synt_1"/>
    <property type="match status" value="1"/>
</dbReference>
<dbReference type="InterPro" id="IPR014729">
    <property type="entry name" value="Rossmann-like_a/b/a_fold"/>
</dbReference>
<dbReference type="InterPro" id="IPR023586">
    <property type="entry name" value="Ile-tRNA-ligase_type2"/>
</dbReference>
<evidence type="ECO:0000256" key="12">
    <source>
        <dbReference type="ARBA" id="ARBA00023146"/>
    </source>
</evidence>
<comment type="catalytic activity">
    <reaction evidence="14 15">
        <text>tRNA(Ile) + L-isoleucine + ATP = L-isoleucyl-tRNA(Ile) + AMP + diphosphate</text>
        <dbReference type="Rhea" id="RHEA:11060"/>
        <dbReference type="Rhea" id="RHEA-COMP:9666"/>
        <dbReference type="Rhea" id="RHEA-COMP:9695"/>
        <dbReference type="ChEBI" id="CHEBI:30616"/>
        <dbReference type="ChEBI" id="CHEBI:33019"/>
        <dbReference type="ChEBI" id="CHEBI:58045"/>
        <dbReference type="ChEBI" id="CHEBI:78442"/>
        <dbReference type="ChEBI" id="CHEBI:78528"/>
        <dbReference type="ChEBI" id="CHEBI:456215"/>
        <dbReference type="EC" id="6.1.1.5"/>
    </reaction>
</comment>
<dbReference type="RefSeq" id="WP_145227968.1">
    <property type="nucleotide sequence ID" value="NZ_VIVQ01000001.1"/>
</dbReference>
<dbReference type="InterPro" id="IPR009008">
    <property type="entry name" value="Val/Leu/Ile-tRNA-synth_edit"/>
</dbReference>
<keyword evidence="20" id="KW-1185">Reference proteome</keyword>
<keyword evidence="6 15" id="KW-0436">Ligase</keyword>
<evidence type="ECO:0000256" key="7">
    <source>
        <dbReference type="ARBA" id="ARBA00022723"/>
    </source>
</evidence>
<dbReference type="GO" id="GO:0005524">
    <property type="term" value="F:ATP binding"/>
    <property type="evidence" value="ECO:0007669"/>
    <property type="project" value="UniProtKB-UniRule"/>
</dbReference>
<evidence type="ECO:0000256" key="9">
    <source>
        <dbReference type="ARBA" id="ARBA00022833"/>
    </source>
</evidence>
<comment type="caution">
    <text evidence="19">The sequence shown here is derived from an EMBL/GenBank/DDBJ whole genome shotgun (WGS) entry which is preliminary data.</text>
</comment>
<comment type="function">
    <text evidence="13 15">Catalyzes the attachment of isoleucine to tRNA(Ile). As IleRS can inadvertently accommodate and process structurally similar amino acids such as valine, to avoid such errors it has two additional distinct tRNA(Ile)-dependent editing activities. One activity is designated as 'pretransfer' editing and involves the hydrolysis of activated Val-AMP. The other activity is designated 'posttransfer' editing and involves deacylation of mischarged Val-tRNA(Ile).</text>
</comment>
<organism evidence="19 20">
    <name type="scientific">Rudaeicoccus suwonensis</name>
    <dbReference type="NCBI Taxonomy" id="657409"/>
    <lineage>
        <taxon>Bacteria</taxon>
        <taxon>Bacillati</taxon>
        <taxon>Actinomycetota</taxon>
        <taxon>Actinomycetes</taxon>
        <taxon>Micrococcales</taxon>
        <taxon>Dermacoccaceae</taxon>
        <taxon>Rudaeicoccus</taxon>
    </lineage>
</organism>
<dbReference type="EMBL" id="VIVQ01000001">
    <property type="protein sequence ID" value="TWE13411.1"/>
    <property type="molecule type" value="Genomic_DNA"/>
</dbReference>
<dbReference type="OrthoDB" id="9810365at2"/>
<reference evidence="19 20" key="1">
    <citation type="submission" date="2019-06" db="EMBL/GenBank/DDBJ databases">
        <title>Sequencing the genomes of 1000 actinobacteria strains.</title>
        <authorList>
            <person name="Klenk H.-P."/>
        </authorList>
    </citation>
    <scope>NUCLEOTIDE SEQUENCE [LARGE SCALE GENOMIC DNA]</scope>
    <source>
        <strain evidence="19 20">DSM 19560</strain>
    </source>
</reference>
<feature type="region of interest" description="Disordered" evidence="16">
    <location>
        <begin position="1"/>
        <end position="20"/>
    </location>
</feature>
<dbReference type="PRINTS" id="PR00984">
    <property type="entry name" value="TRNASYNTHILE"/>
</dbReference>
<dbReference type="InterPro" id="IPR033709">
    <property type="entry name" value="Anticodon_Ile_ABEc"/>
</dbReference>
<dbReference type="Pfam" id="PF19302">
    <property type="entry name" value="DUF5915"/>
    <property type="match status" value="1"/>
</dbReference>
<keyword evidence="12 15" id="KW-0030">Aminoacyl-tRNA synthetase</keyword>
<comment type="subcellular location">
    <subcellularLocation>
        <location evidence="2 15">Cytoplasm</location>
    </subcellularLocation>
</comment>
<dbReference type="GO" id="GO:0000049">
    <property type="term" value="F:tRNA binding"/>
    <property type="evidence" value="ECO:0007669"/>
    <property type="project" value="InterPro"/>
</dbReference>
<dbReference type="Gene3D" id="3.90.740.10">
    <property type="entry name" value="Valyl/Leucyl/Isoleucyl-tRNA synthetase, editing domain"/>
    <property type="match status" value="1"/>
</dbReference>
<evidence type="ECO:0000256" key="5">
    <source>
        <dbReference type="ARBA" id="ARBA00022490"/>
    </source>
</evidence>
<sequence length="1091" mass="121676">MGYPKVDLTSDNPSGVPSSADFPAVEQAVLKYWDADGTFRASVEQRDAGADGSNEFVFYDGPPFANGLPHYGHLLTGYVKDLIPRYQTMRGKRVERRFGWDTHGLPAELEAMKQLGLKTKDEILQMGVDTFNDAARASVLRYTKEWEAYVNRMGRWVDFDNDYKTLEPDYMESVLWVFKQLFDKGLIYEGFRVLPYCWNDETPLSNHELRMDEDVYQMRQDPAVTVGLRLETGELALIWTTTPWTLPSNLAIMVRPDIDYVVVESDVPTGSTERYVIAEARVAAYSRELFGDAKADWSRHVVQRLTGADLLGRHYTPPFRYYADHDDAFRVVEADFVTTTDGTGLVHSAGAFGEEDMVVTDREGMTPVIPVGPDGRFTFPVNDYEGMLVFDANPHIIDHLKAATRGEHDASGQVSLGTVLLKRETYAHSYPHCWRCRNPLIYMAVSSWFVSVTKFKERMLANNQDINWVPGNVRDGQFGKWLENARDWSISRNRFWGSPIPVWKSDNPQYPRVDVYGSFDELERDFGVRVTDLHRPGIDQLTRPNPDDPSGNSTMRRVEDVLDVWFDSGSMPYGQVHYPFENADWFEHHYPADFVVEYIGQTRGWFYTLHILASALFDRPAFKNVICHGIVLGNDGLKASKSLGNYPDVSEVFDRDGADAMRWFLMSSPILRGGNLIVTEQGIRDGVRQVLMPLWSSWYFFSLYANAAGVEANWSTASEDVLDRYLLAKLRELVASVQTSLDAFAVAEACDAVQNFLEVLTNWYIRRSRERFWSTGQDVDHDAFNTLYTALEVVTRVAAPLLPFTSEQIWRGLTGGRSVHLTDYPEAADLPRDDELIAAMDRARAVCSTALSVRKAEQLRVRLPLAQLTVVSANPEALQRFSALISDEVNVRSVHLVDVTDAGESDFGVSQRLSVNARAAGPRLGKDVQLAIKGSKSGDWSVGDDGTVTSGGLTLQEGEFTLETVVAQDGPPGQVPAMLPGGGFVVLDTHVTDELRAEGLARDVIRAVQQARRDADLDVSDRISLSVVGDDEVWQATVAHQNLIMGETLAVQFGAAGAGHELPGGTSVDLGSGKTVTVRIDRVASDGVATR</sequence>
<keyword evidence="11 15" id="KW-0648">Protein biosynthesis</keyword>
<evidence type="ECO:0000313" key="19">
    <source>
        <dbReference type="EMBL" id="TWE13411.1"/>
    </source>
</evidence>
<evidence type="ECO:0000313" key="20">
    <source>
        <dbReference type="Proteomes" id="UP000318297"/>
    </source>
</evidence>
<accession>A0A561ECS6</accession>
<gene>
    <name evidence="15" type="primary">ileS</name>
    <name evidence="19" type="ORF">BKA23_2241</name>
</gene>
<dbReference type="FunFam" id="3.40.50.620:FF:000075">
    <property type="entry name" value="Isoleucine--tRNA ligase"/>
    <property type="match status" value="1"/>
</dbReference>
<dbReference type="HAMAP" id="MF_02003">
    <property type="entry name" value="Ile_tRNA_synth_type2"/>
    <property type="match status" value="1"/>
</dbReference>